<evidence type="ECO:0000256" key="4">
    <source>
        <dbReference type="ARBA" id="ARBA00022692"/>
    </source>
</evidence>
<keyword evidence="3" id="KW-1003">Cell membrane</keyword>
<dbReference type="RefSeq" id="WP_160380815.1">
    <property type="nucleotide sequence ID" value="NZ_WNXQ01000001.1"/>
</dbReference>
<evidence type="ECO:0000256" key="2">
    <source>
        <dbReference type="ARBA" id="ARBA00005779"/>
    </source>
</evidence>
<keyword evidence="9" id="KW-1185">Reference proteome</keyword>
<accession>A0A844WBK7</accession>
<reference evidence="8 9" key="1">
    <citation type="submission" date="2019-11" db="EMBL/GenBank/DDBJ databases">
        <title>Pseudooceanicola pacifica sp. nov., isolated from deep-sea sediment of the Pacific Ocean.</title>
        <authorList>
            <person name="Lyu L."/>
        </authorList>
    </citation>
    <scope>NUCLEOTIDE SEQUENCE [LARGE SCALE GENOMIC DNA]</scope>
    <source>
        <strain evidence="8 9">216_PA32_1</strain>
    </source>
</reference>
<comment type="caution">
    <text evidence="8">The sequence shown here is derived from an EMBL/GenBank/DDBJ whole genome shotgun (WGS) entry which is preliminary data.</text>
</comment>
<dbReference type="Proteomes" id="UP000443843">
    <property type="component" value="Unassembled WGS sequence"/>
</dbReference>
<dbReference type="InterPro" id="IPR007140">
    <property type="entry name" value="DUF350"/>
</dbReference>
<evidence type="ECO:0000256" key="7">
    <source>
        <dbReference type="SAM" id="Phobius"/>
    </source>
</evidence>
<organism evidence="8 9">
    <name type="scientific">Pseudooceanicola pacificus</name>
    <dbReference type="NCBI Taxonomy" id="2676438"/>
    <lineage>
        <taxon>Bacteria</taxon>
        <taxon>Pseudomonadati</taxon>
        <taxon>Pseudomonadota</taxon>
        <taxon>Alphaproteobacteria</taxon>
        <taxon>Rhodobacterales</taxon>
        <taxon>Paracoccaceae</taxon>
        <taxon>Pseudooceanicola</taxon>
    </lineage>
</organism>
<evidence type="ECO:0000313" key="8">
    <source>
        <dbReference type="EMBL" id="MWB76680.1"/>
    </source>
</evidence>
<keyword evidence="4 7" id="KW-0812">Transmembrane</keyword>
<feature type="transmembrane region" description="Helical" evidence="7">
    <location>
        <begin position="50"/>
        <end position="73"/>
    </location>
</feature>
<evidence type="ECO:0000313" key="9">
    <source>
        <dbReference type="Proteomes" id="UP000443843"/>
    </source>
</evidence>
<name>A0A844WBK7_9RHOB</name>
<comment type="subcellular location">
    <subcellularLocation>
        <location evidence="1">Cell membrane</location>
        <topology evidence="1">Multi-pass membrane protein</topology>
    </subcellularLocation>
</comment>
<dbReference type="GO" id="GO:0005886">
    <property type="term" value="C:plasma membrane"/>
    <property type="evidence" value="ECO:0007669"/>
    <property type="project" value="UniProtKB-SubCell"/>
</dbReference>
<sequence length="74" mass="8096">MDPFATIVLAEFVGTIFYTFIGVGLLFLVWKLIDWVTPFPVVKEIEEDNNIALAVLIGSVFIAIAIIIAAVILS</sequence>
<dbReference type="EMBL" id="WNXQ01000001">
    <property type="protein sequence ID" value="MWB76680.1"/>
    <property type="molecule type" value="Genomic_DNA"/>
</dbReference>
<evidence type="ECO:0000256" key="6">
    <source>
        <dbReference type="ARBA" id="ARBA00023136"/>
    </source>
</evidence>
<evidence type="ECO:0000256" key="5">
    <source>
        <dbReference type="ARBA" id="ARBA00022989"/>
    </source>
</evidence>
<dbReference type="AlphaFoldDB" id="A0A844WBK7"/>
<gene>
    <name evidence="8" type="ORF">GLS40_01435</name>
</gene>
<keyword evidence="6 7" id="KW-0472">Membrane</keyword>
<dbReference type="Pfam" id="PF03994">
    <property type="entry name" value="DUF350"/>
    <property type="match status" value="1"/>
</dbReference>
<protein>
    <submittedName>
        <fullName evidence="8">DUF350 domain-containing protein</fullName>
    </submittedName>
</protein>
<comment type="similarity">
    <text evidence="2">Belongs to the UPF0719 family.</text>
</comment>
<feature type="transmembrane region" description="Helical" evidence="7">
    <location>
        <begin position="7"/>
        <end position="30"/>
    </location>
</feature>
<proteinExistence type="inferred from homology"/>
<keyword evidence="5 7" id="KW-1133">Transmembrane helix</keyword>
<evidence type="ECO:0000256" key="1">
    <source>
        <dbReference type="ARBA" id="ARBA00004651"/>
    </source>
</evidence>
<evidence type="ECO:0000256" key="3">
    <source>
        <dbReference type="ARBA" id="ARBA00022475"/>
    </source>
</evidence>